<evidence type="ECO:0000256" key="1">
    <source>
        <dbReference type="SAM" id="Phobius"/>
    </source>
</evidence>
<feature type="transmembrane region" description="Helical" evidence="1">
    <location>
        <begin position="104"/>
        <end position="123"/>
    </location>
</feature>
<reference evidence="2 3" key="1">
    <citation type="submission" date="2018-09" db="EMBL/GenBank/DDBJ databases">
        <title>YIM PH21274 draft genome.</title>
        <authorList>
            <person name="Miao C."/>
        </authorList>
    </citation>
    <scope>NUCLEOTIDE SEQUENCE [LARGE SCALE GENOMIC DNA]</scope>
    <source>
        <strain evidence="2 3">YIM PH 21724</strain>
    </source>
</reference>
<evidence type="ECO:0008006" key="4">
    <source>
        <dbReference type="Google" id="ProtNLM"/>
    </source>
</evidence>
<dbReference type="EMBL" id="QZFU01000019">
    <property type="protein sequence ID" value="RJO75356.1"/>
    <property type="molecule type" value="Genomic_DNA"/>
</dbReference>
<organism evidence="2 3">
    <name type="scientific">Nocardia panacis</name>
    <dbReference type="NCBI Taxonomy" id="2340916"/>
    <lineage>
        <taxon>Bacteria</taxon>
        <taxon>Bacillati</taxon>
        <taxon>Actinomycetota</taxon>
        <taxon>Actinomycetes</taxon>
        <taxon>Mycobacteriales</taxon>
        <taxon>Nocardiaceae</taxon>
        <taxon>Nocardia</taxon>
    </lineage>
</organism>
<keyword evidence="1" id="KW-0812">Transmembrane</keyword>
<comment type="caution">
    <text evidence="2">The sequence shown here is derived from an EMBL/GenBank/DDBJ whole genome shotgun (WGS) entry which is preliminary data.</text>
</comment>
<keyword evidence="3" id="KW-1185">Reference proteome</keyword>
<feature type="transmembrane region" description="Helical" evidence="1">
    <location>
        <begin position="77"/>
        <end position="98"/>
    </location>
</feature>
<protein>
    <recommendedName>
        <fullName evidence="4">ATP synthase subunit I</fullName>
    </recommendedName>
</protein>
<feature type="transmembrane region" description="Helical" evidence="1">
    <location>
        <begin position="39"/>
        <end position="56"/>
    </location>
</feature>
<gene>
    <name evidence="2" type="ORF">D5S18_17510</name>
</gene>
<dbReference type="Proteomes" id="UP000266677">
    <property type="component" value="Unassembled WGS sequence"/>
</dbReference>
<accession>A0A3A4KMV2</accession>
<dbReference type="AlphaFoldDB" id="A0A3A4KMV2"/>
<feature type="transmembrane region" description="Helical" evidence="1">
    <location>
        <begin position="15"/>
        <end position="33"/>
    </location>
</feature>
<keyword evidence="1" id="KW-0472">Membrane</keyword>
<keyword evidence="1" id="KW-1133">Transmembrane helix</keyword>
<proteinExistence type="predicted"/>
<evidence type="ECO:0000313" key="3">
    <source>
        <dbReference type="Proteomes" id="UP000266677"/>
    </source>
</evidence>
<dbReference type="OrthoDB" id="3689128at2"/>
<name>A0A3A4KMV2_9NOCA</name>
<evidence type="ECO:0000313" key="2">
    <source>
        <dbReference type="EMBL" id="RJO75356.1"/>
    </source>
</evidence>
<sequence>MGEGGVGMDVNSLQVRRAAIIAAVLAALILMAAGSLDRLLLGIFICGGLAIGWLNAKLTLRAVTKIADAETPKKMRLLRSSAIRLLGITVGALALAFLARPNGVGIFFGLALFQVILVINTVLPELKGLRQSL</sequence>